<dbReference type="AlphaFoldDB" id="A0AAD9U871"/>
<keyword evidence="1" id="KW-0175">Coiled coil</keyword>
<dbReference type="PANTHER" id="PTHR48449:SF1">
    <property type="entry name" value="DUF1985 DOMAIN-CONTAINING PROTEIN"/>
    <property type="match status" value="1"/>
</dbReference>
<sequence>MTLVGKADRTSILYWAFELVDDLDTFNNFPWGSFLYDRTFNSLSTCLLGRDDKFKNKFNDKLNEKVDGPVKRKVERYNVYGFVTAFQVWAFEAIPKWVTLGYAVRVNNVAPRILNWQCTETPTFVEIQKSIFKLKNYVSPNVDGYGDEDDDEVDDEDDVEDDLDDTNHDDIEGDHSTKIFTSVEVGGKKKKLIKLEQLKKRMDAIQLQQNALQDQMNSMQNSLMDEMRIGFLRLTELICLNKVAEKVSRVVKSLEFVVVPKTSEDVKQLTRPPKLTITVPRDHKRSAVIVSP</sequence>
<dbReference type="EMBL" id="JANJYI010000005">
    <property type="protein sequence ID" value="KAK2649700.1"/>
    <property type="molecule type" value="Genomic_DNA"/>
</dbReference>
<evidence type="ECO:0000313" key="3">
    <source>
        <dbReference type="EMBL" id="KAK2649700.1"/>
    </source>
</evidence>
<evidence type="ECO:0008006" key="5">
    <source>
        <dbReference type="Google" id="ProtNLM"/>
    </source>
</evidence>
<proteinExistence type="predicted"/>
<protein>
    <recommendedName>
        <fullName evidence="5">Ulp1-like peptidase</fullName>
    </recommendedName>
</protein>
<evidence type="ECO:0000256" key="2">
    <source>
        <dbReference type="SAM" id="MobiDB-lite"/>
    </source>
</evidence>
<feature type="coiled-coil region" evidence="1">
    <location>
        <begin position="188"/>
        <end position="222"/>
    </location>
</feature>
<feature type="compositionally biased region" description="Acidic residues" evidence="2">
    <location>
        <begin position="145"/>
        <end position="164"/>
    </location>
</feature>
<feature type="region of interest" description="Disordered" evidence="2">
    <location>
        <begin position="142"/>
        <end position="171"/>
    </location>
</feature>
<dbReference type="Proteomes" id="UP001280121">
    <property type="component" value="Unassembled WGS sequence"/>
</dbReference>
<evidence type="ECO:0000313" key="4">
    <source>
        <dbReference type="Proteomes" id="UP001280121"/>
    </source>
</evidence>
<dbReference type="PANTHER" id="PTHR48449">
    <property type="entry name" value="DUF1985 DOMAIN-CONTAINING PROTEIN"/>
    <property type="match status" value="1"/>
</dbReference>
<gene>
    <name evidence="3" type="ORF">Ddye_017189</name>
</gene>
<name>A0AAD9U871_9ROSI</name>
<keyword evidence="4" id="KW-1185">Reference proteome</keyword>
<evidence type="ECO:0000256" key="1">
    <source>
        <dbReference type="SAM" id="Coils"/>
    </source>
</evidence>
<accession>A0AAD9U871</accession>
<comment type="caution">
    <text evidence="3">The sequence shown here is derived from an EMBL/GenBank/DDBJ whole genome shotgun (WGS) entry which is preliminary data.</text>
</comment>
<organism evidence="3 4">
    <name type="scientific">Dipteronia dyeriana</name>
    <dbReference type="NCBI Taxonomy" id="168575"/>
    <lineage>
        <taxon>Eukaryota</taxon>
        <taxon>Viridiplantae</taxon>
        <taxon>Streptophyta</taxon>
        <taxon>Embryophyta</taxon>
        <taxon>Tracheophyta</taxon>
        <taxon>Spermatophyta</taxon>
        <taxon>Magnoliopsida</taxon>
        <taxon>eudicotyledons</taxon>
        <taxon>Gunneridae</taxon>
        <taxon>Pentapetalae</taxon>
        <taxon>rosids</taxon>
        <taxon>malvids</taxon>
        <taxon>Sapindales</taxon>
        <taxon>Sapindaceae</taxon>
        <taxon>Hippocastanoideae</taxon>
        <taxon>Acereae</taxon>
        <taxon>Dipteronia</taxon>
    </lineage>
</organism>
<reference evidence="3" key="1">
    <citation type="journal article" date="2023" name="Plant J.">
        <title>Genome sequences and population genomics provide insights into the demographic history, inbreeding, and mutation load of two 'living fossil' tree species of Dipteronia.</title>
        <authorList>
            <person name="Feng Y."/>
            <person name="Comes H.P."/>
            <person name="Chen J."/>
            <person name="Zhu S."/>
            <person name="Lu R."/>
            <person name="Zhang X."/>
            <person name="Li P."/>
            <person name="Qiu J."/>
            <person name="Olsen K.M."/>
            <person name="Qiu Y."/>
        </authorList>
    </citation>
    <scope>NUCLEOTIDE SEQUENCE</scope>
    <source>
        <strain evidence="3">KIB01</strain>
    </source>
</reference>